<proteinExistence type="predicted"/>
<keyword evidence="7" id="KW-1185">Reference proteome</keyword>
<evidence type="ECO:0000256" key="1">
    <source>
        <dbReference type="ARBA" id="ARBA00004236"/>
    </source>
</evidence>
<dbReference type="GO" id="GO:0072659">
    <property type="term" value="P:protein localization to plasma membrane"/>
    <property type="evidence" value="ECO:0007669"/>
    <property type="project" value="TreeGrafter"/>
</dbReference>
<dbReference type="PANTHER" id="PTHR14191">
    <property type="entry name" value="PDZ DOMAIN CONTAINING PROTEIN"/>
    <property type="match status" value="1"/>
</dbReference>
<evidence type="ECO:0000256" key="3">
    <source>
        <dbReference type="ARBA" id="ARBA00022737"/>
    </source>
</evidence>
<dbReference type="InterPro" id="IPR051067">
    <property type="entry name" value="NHER"/>
</dbReference>
<evidence type="ECO:0000256" key="4">
    <source>
        <dbReference type="SAM" id="MobiDB-lite"/>
    </source>
</evidence>
<dbReference type="GO" id="GO:0043495">
    <property type="term" value="F:protein-membrane adaptor activity"/>
    <property type="evidence" value="ECO:0007669"/>
    <property type="project" value="TreeGrafter"/>
</dbReference>
<dbReference type="Pfam" id="PF17820">
    <property type="entry name" value="PDZ_6"/>
    <property type="match status" value="2"/>
</dbReference>
<feature type="region of interest" description="Disordered" evidence="4">
    <location>
        <begin position="499"/>
        <end position="522"/>
    </location>
</feature>
<dbReference type="GO" id="GO:0016324">
    <property type="term" value="C:apical plasma membrane"/>
    <property type="evidence" value="ECO:0007669"/>
    <property type="project" value="TreeGrafter"/>
</dbReference>
<dbReference type="InterPro" id="IPR036034">
    <property type="entry name" value="PDZ_sf"/>
</dbReference>
<organism evidence="6 7">
    <name type="scientific">Merluccius polli</name>
    <name type="common">Benguela hake</name>
    <name type="synonym">Merluccius cadenati</name>
    <dbReference type="NCBI Taxonomy" id="89951"/>
    <lineage>
        <taxon>Eukaryota</taxon>
        <taxon>Metazoa</taxon>
        <taxon>Chordata</taxon>
        <taxon>Craniata</taxon>
        <taxon>Vertebrata</taxon>
        <taxon>Euteleostomi</taxon>
        <taxon>Actinopterygii</taxon>
        <taxon>Neopterygii</taxon>
        <taxon>Teleostei</taxon>
        <taxon>Neoteleostei</taxon>
        <taxon>Acanthomorphata</taxon>
        <taxon>Zeiogadaria</taxon>
        <taxon>Gadariae</taxon>
        <taxon>Gadiformes</taxon>
        <taxon>Gadoidei</taxon>
        <taxon>Merlucciidae</taxon>
        <taxon>Merluccius</taxon>
    </lineage>
</organism>
<dbReference type="CDD" id="cd06768">
    <property type="entry name" value="PDZ_NHERF-like"/>
    <property type="match status" value="4"/>
</dbReference>
<feature type="domain" description="PDZ" evidence="5">
    <location>
        <begin position="524"/>
        <end position="604"/>
    </location>
</feature>
<accession>A0AA47NZG4</accession>
<evidence type="ECO:0000313" key="6">
    <source>
        <dbReference type="EMBL" id="KAK0141532.1"/>
    </source>
</evidence>
<keyword evidence="2" id="KW-1003">Cell membrane</keyword>
<dbReference type="InterPro" id="IPR001478">
    <property type="entry name" value="PDZ"/>
</dbReference>
<dbReference type="InterPro" id="IPR041489">
    <property type="entry name" value="PDZ_6"/>
</dbReference>
<dbReference type="Gene3D" id="2.30.42.10">
    <property type="match status" value="4"/>
</dbReference>
<keyword evidence="2" id="KW-0472">Membrane</keyword>
<dbReference type="AlphaFoldDB" id="A0AA47NZG4"/>
<evidence type="ECO:0000256" key="2">
    <source>
        <dbReference type="ARBA" id="ARBA00022475"/>
    </source>
</evidence>
<feature type="domain" description="PDZ" evidence="5">
    <location>
        <begin position="162"/>
        <end position="242"/>
    </location>
</feature>
<gene>
    <name evidence="6" type="primary">Pdzd3</name>
    <name evidence="6" type="ORF">N1851_021321</name>
</gene>
<dbReference type="PANTHER" id="PTHR14191:SF20">
    <property type="entry name" value="NA(+)_H(+) EXCHANGE REGULATORY COFACTOR NHE-RF4"/>
    <property type="match status" value="1"/>
</dbReference>
<name>A0AA47NZG4_MERPO</name>
<dbReference type="SMART" id="SM00228">
    <property type="entry name" value="PDZ"/>
    <property type="match status" value="4"/>
</dbReference>
<protein>
    <submittedName>
        <fullName evidence="6">Na(+)/H(+) exchange regulatory cofactor NHE-RF4</fullName>
    </submittedName>
</protein>
<evidence type="ECO:0000313" key="7">
    <source>
        <dbReference type="Proteomes" id="UP001174136"/>
    </source>
</evidence>
<evidence type="ECO:0000259" key="5">
    <source>
        <dbReference type="PROSITE" id="PS50106"/>
    </source>
</evidence>
<reference evidence="6" key="1">
    <citation type="journal article" date="2023" name="Front. Mar. Sci.">
        <title>A new Merluccius polli reference genome to investigate the effects of global change in West African waters.</title>
        <authorList>
            <person name="Mateo J.L."/>
            <person name="Blanco-Fernandez C."/>
            <person name="Garcia-Vazquez E."/>
            <person name="Machado-Schiaffino G."/>
        </authorList>
    </citation>
    <scope>NUCLEOTIDE SEQUENCE</scope>
    <source>
        <strain evidence="6">C29</strain>
        <tissue evidence="6">Fin</tissue>
    </source>
</reference>
<feature type="domain" description="PDZ" evidence="5">
    <location>
        <begin position="270"/>
        <end position="341"/>
    </location>
</feature>
<feature type="domain" description="PDZ" evidence="5">
    <location>
        <begin position="51"/>
        <end position="133"/>
    </location>
</feature>
<comment type="caution">
    <text evidence="6">The sequence shown here is derived from an EMBL/GenBank/DDBJ whole genome shotgun (WGS) entry which is preliminary data.</text>
</comment>
<dbReference type="PROSITE" id="PS50106">
    <property type="entry name" value="PDZ"/>
    <property type="match status" value="4"/>
</dbReference>
<dbReference type="Pfam" id="PF00595">
    <property type="entry name" value="PDZ"/>
    <property type="match status" value="2"/>
</dbReference>
<dbReference type="Proteomes" id="UP001174136">
    <property type="component" value="Unassembled WGS sequence"/>
</dbReference>
<feature type="compositionally biased region" description="Low complexity" evidence="4">
    <location>
        <begin position="499"/>
        <end position="520"/>
    </location>
</feature>
<dbReference type="EMBL" id="JAOPHQ010003807">
    <property type="protein sequence ID" value="KAK0141532.1"/>
    <property type="molecule type" value="Genomic_DNA"/>
</dbReference>
<dbReference type="SUPFAM" id="SSF50156">
    <property type="entry name" value="PDZ domain-like"/>
    <property type="match status" value="4"/>
</dbReference>
<sequence>MWTRSFSLFSFADNSTRSCGRKFTFNPQEGIDNPMMDTSDDPEYVSGPTPRLCVLRRDEGEAYGFHLLMERGRGGHLVRRVKPRGVAERSGLRDGDRILEVNGRFVDDVPHPEVARRIRISGNQLCVLVLDGEGYERAEAQGHDLLALVKSHEMEGCKSPRLCHVTRNHSGLGVSFTPVEGERGRFSVSLVSGGAAERAGVCRGDRLVWMNGAAVSDLTHSALTRMVKRCGDSITILVVDRETEEKYIQQKKPLLPAMALPCNLPHRARSRRLTPGPQGYGFLLREESASGRTVQVVREVDAGSPAQRAGMQDGELLLEVNWESVEALAHEDVVARVKESGPQQVTLTTVSAQGLDFYSKLGLSPVLFCGDEAVREKQPENDDLLPAVAEETPEEVAASLRASSEESVASLPASSEEVVASRSASSEEAVASRSASSEEVAASLRASSEESIASLPASSEEVVASRSASSEEAVASRSASSEEAVASLCASSEEVASRSASSEEVVASRPASSEEAASRSAPRHCVIEKGPLGFGFDFDCVQHTSGTFVSQVTPGGPGHRAGLAEGDVVVEVNGHNVEGKHLEDVVMMIEAAGSQISLVVMSRGHHRNDINQTCSTADVDSEEPANSFL</sequence>
<keyword evidence="3" id="KW-0677">Repeat</keyword>
<dbReference type="GO" id="GO:0005102">
    <property type="term" value="F:signaling receptor binding"/>
    <property type="evidence" value="ECO:0007669"/>
    <property type="project" value="TreeGrafter"/>
</dbReference>
<comment type="subcellular location">
    <subcellularLocation>
        <location evidence="1">Cell membrane</location>
    </subcellularLocation>
</comment>